<evidence type="ECO:0000256" key="5">
    <source>
        <dbReference type="ARBA" id="ARBA00022679"/>
    </source>
</evidence>
<evidence type="ECO:0000256" key="3">
    <source>
        <dbReference type="ARBA" id="ARBA00012438"/>
    </source>
</evidence>
<keyword evidence="8" id="KW-1133">Transmembrane helix</keyword>
<protein>
    <recommendedName>
        <fullName evidence="3">histidine kinase</fullName>
        <ecNumber evidence="3">2.7.13.3</ecNumber>
    </recommendedName>
</protein>
<proteinExistence type="predicted"/>
<name>A0A6N2WD88_9FIRM</name>
<evidence type="ECO:0000256" key="7">
    <source>
        <dbReference type="ARBA" id="ARBA00022777"/>
    </source>
</evidence>
<evidence type="ECO:0000259" key="11">
    <source>
        <dbReference type="PROSITE" id="PS50109"/>
    </source>
</evidence>
<dbReference type="InterPro" id="IPR003594">
    <property type="entry name" value="HATPase_dom"/>
</dbReference>
<dbReference type="PANTHER" id="PTHR45453">
    <property type="entry name" value="PHOSPHATE REGULON SENSOR PROTEIN PHOR"/>
    <property type="match status" value="1"/>
</dbReference>
<dbReference type="EC" id="2.7.13.3" evidence="3"/>
<keyword evidence="6" id="KW-0812">Transmembrane</keyword>
<dbReference type="InterPro" id="IPR005467">
    <property type="entry name" value="His_kinase_dom"/>
</dbReference>
<reference evidence="12" key="1">
    <citation type="submission" date="2019-11" db="EMBL/GenBank/DDBJ databases">
        <authorList>
            <person name="Feng L."/>
        </authorList>
    </citation>
    <scope>NUCLEOTIDE SEQUENCE</scope>
    <source>
        <strain evidence="12">AcaccaeLFYP115</strain>
    </source>
</reference>
<keyword evidence="9" id="KW-0902">Two-component regulatory system</keyword>
<evidence type="ECO:0000256" key="4">
    <source>
        <dbReference type="ARBA" id="ARBA00022475"/>
    </source>
</evidence>
<dbReference type="Pfam" id="PF02518">
    <property type="entry name" value="HATPase_c"/>
    <property type="match status" value="1"/>
</dbReference>
<evidence type="ECO:0000256" key="8">
    <source>
        <dbReference type="ARBA" id="ARBA00022989"/>
    </source>
</evidence>
<dbReference type="PROSITE" id="PS50109">
    <property type="entry name" value="HIS_KIN"/>
    <property type="match status" value="1"/>
</dbReference>
<accession>A0A6N2WD88</accession>
<evidence type="ECO:0000256" key="2">
    <source>
        <dbReference type="ARBA" id="ARBA00004651"/>
    </source>
</evidence>
<dbReference type="InterPro" id="IPR004358">
    <property type="entry name" value="Sig_transdc_His_kin-like_C"/>
</dbReference>
<evidence type="ECO:0000256" key="10">
    <source>
        <dbReference type="ARBA" id="ARBA00023136"/>
    </source>
</evidence>
<dbReference type="SUPFAM" id="SSF55874">
    <property type="entry name" value="ATPase domain of HSP90 chaperone/DNA topoisomerase II/histidine kinase"/>
    <property type="match status" value="1"/>
</dbReference>
<keyword evidence="10" id="KW-0472">Membrane</keyword>
<evidence type="ECO:0000256" key="6">
    <source>
        <dbReference type="ARBA" id="ARBA00022692"/>
    </source>
</evidence>
<keyword evidence="5 12" id="KW-0808">Transferase</keyword>
<dbReference type="PANTHER" id="PTHR45453:SF2">
    <property type="entry name" value="HISTIDINE KINASE"/>
    <property type="match status" value="1"/>
</dbReference>
<dbReference type="EMBL" id="CACRSQ010000010">
    <property type="protein sequence ID" value="VYT38932.1"/>
    <property type="molecule type" value="Genomic_DNA"/>
</dbReference>
<comment type="catalytic activity">
    <reaction evidence="1">
        <text>ATP + protein L-histidine = ADP + protein N-phospho-L-histidine.</text>
        <dbReference type="EC" id="2.7.13.3"/>
    </reaction>
</comment>
<sequence length="335" mass="39226">MSFRAYLRDKSLFFGLQIFYLAFLVWMLNLFHATTFAIIYLLCLYFILMILALGNEYFKRKRFYETALESMDSLDKKFMLPELLDRPDFTEGKIFYDCLSQTNKSMSDEVAEYKISAQDYREYVEMWIHEVKTPIAASRLMIENNPSEVTKNISEELEEVEYYLEQALYYSRSNGVEKDYIVKRMNLNSMVQELIRSNSKILIQSKVKVSLENLDYDVYTDEKWMSFILKQVLINAVKYRKDHPEIRFTAADEKEQVQLFIEDNGIGISGKDLPRVMEKGYTGTTGRKYAKSTGMGLYLCRKLSDKLGIGFAVRSKEGEGTQIKITFPKNSFVYM</sequence>
<feature type="domain" description="Histidine kinase" evidence="11">
    <location>
        <begin position="126"/>
        <end position="331"/>
    </location>
</feature>
<dbReference type="GO" id="GO:0016036">
    <property type="term" value="P:cellular response to phosphate starvation"/>
    <property type="evidence" value="ECO:0007669"/>
    <property type="project" value="TreeGrafter"/>
</dbReference>
<dbReference type="InterPro" id="IPR050351">
    <property type="entry name" value="BphY/WalK/GraS-like"/>
</dbReference>
<dbReference type="AlphaFoldDB" id="A0A6N2WD88"/>
<dbReference type="GO" id="GO:0004721">
    <property type="term" value="F:phosphoprotein phosphatase activity"/>
    <property type="evidence" value="ECO:0007669"/>
    <property type="project" value="TreeGrafter"/>
</dbReference>
<evidence type="ECO:0000313" key="12">
    <source>
        <dbReference type="EMBL" id="VYT38932.1"/>
    </source>
</evidence>
<dbReference type="GO" id="GO:0005886">
    <property type="term" value="C:plasma membrane"/>
    <property type="evidence" value="ECO:0007669"/>
    <property type="project" value="UniProtKB-SubCell"/>
</dbReference>
<gene>
    <name evidence="12" type="primary">graS_2</name>
    <name evidence="12" type="ORF">ACLFYP115_03134</name>
</gene>
<evidence type="ECO:0000256" key="1">
    <source>
        <dbReference type="ARBA" id="ARBA00000085"/>
    </source>
</evidence>
<dbReference type="SMART" id="SM00387">
    <property type="entry name" value="HATPase_c"/>
    <property type="match status" value="1"/>
</dbReference>
<dbReference type="PRINTS" id="PR00344">
    <property type="entry name" value="BCTRLSENSOR"/>
</dbReference>
<dbReference type="InterPro" id="IPR036890">
    <property type="entry name" value="HATPase_C_sf"/>
</dbReference>
<organism evidence="12">
    <name type="scientific">Anaerostipes caccae</name>
    <dbReference type="NCBI Taxonomy" id="105841"/>
    <lineage>
        <taxon>Bacteria</taxon>
        <taxon>Bacillati</taxon>
        <taxon>Bacillota</taxon>
        <taxon>Clostridia</taxon>
        <taxon>Lachnospirales</taxon>
        <taxon>Lachnospiraceae</taxon>
        <taxon>Anaerostipes</taxon>
    </lineage>
</organism>
<dbReference type="RefSeq" id="WP_006568130.1">
    <property type="nucleotide sequence ID" value="NZ_BAABZP010000001.1"/>
</dbReference>
<dbReference type="GO" id="GO:0000155">
    <property type="term" value="F:phosphorelay sensor kinase activity"/>
    <property type="evidence" value="ECO:0007669"/>
    <property type="project" value="TreeGrafter"/>
</dbReference>
<dbReference type="Gene3D" id="3.30.565.10">
    <property type="entry name" value="Histidine kinase-like ATPase, C-terminal domain"/>
    <property type="match status" value="1"/>
</dbReference>
<keyword evidence="4" id="KW-1003">Cell membrane</keyword>
<comment type="subcellular location">
    <subcellularLocation>
        <location evidence="2">Cell membrane</location>
        <topology evidence="2">Multi-pass membrane protein</topology>
    </subcellularLocation>
</comment>
<evidence type="ECO:0000256" key="9">
    <source>
        <dbReference type="ARBA" id="ARBA00023012"/>
    </source>
</evidence>
<keyword evidence="7 12" id="KW-0418">Kinase</keyword>